<accession>A0A4Y3HV71</accession>
<dbReference type="InterPro" id="IPR017927">
    <property type="entry name" value="FAD-bd_FR_type"/>
</dbReference>
<keyword evidence="9" id="KW-0411">Iron-sulfur</keyword>
<dbReference type="PROSITE" id="PS51085">
    <property type="entry name" value="2FE2S_FER_2"/>
    <property type="match status" value="1"/>
</dbReference>
<keyword evidence="15" id="KW-1185">Reference proteome</keyword>
<dbReference type="InterPro" id="IPR017938">
    <property type="entry name" value="Riboflavin_synthase-like_b-brl"/>
</dbReference>
<organism evidence="14 15">
    <name type="scientific">Vibrio inusitatus NBRC 102082</name>
    <dbReference type="NCBI Taxonomy" id="1219070"/>
    <lineage>
        <taxon>Bacteria</taxon>
        <taxon>Pseudomonadati</taxon>
        <taxon>Pseudomonadota</taxon>
        <taxon>Gammaproteobacteria</taxon>
        <taxon>Vibrionales</taxon>
        <taxon>Vibrionaceae</taxon>
        <taxon>Vibrio</taxon>
    </lineage>
</organism>
<evidence type="ECO:0000256" key="11">
    <source>
        <dbReference type="ARBA" id="ARBA00061434"/>
    </source>
</evidence>
<dbReference type="Pfam" id="PF00175">
    <property type="entry name" value="NAD_binding_1"/>
    <property type="match status" value="1"/>
</dbReference>
<dbReference type="PANTHER" id="PTHR47354:SF6">
    <property type="entry name" value="NADH OXIDOREDUCTASE HCR"/>
    <property type="match status" value="1"/>
</dbReference>
<dbReference type="OrthoDB" id="9796486at2"/>
<gene>
    <name evidence="14" type="primary">hcr</name>
    <name evidence="14" type="ORF">VIN01S_18870</name>
</gene>
<dbReference type="InterPro" id="IPR008333">
    <property type="entry name" value="Cbr1-like_FAD-bd_dom"/>
</dbReference>
<dbReference type="PROSITE" id="PS51384">
    <property type="entry name" value="FAD_FR"/>
    <property type="match status" value="1"/>
</dbReference>
<evidence type="ECO:0000313" key="14">
    <source>
        <dbReference type="EMBL" id="GEA51083.1"/>
    </source>
</evidence>
<dbReference type="GO" id="GO:0046872">
    <property type="term" value="F:metal ion binding"/>
    <property type="evidence" value="ECO:0007669"/>
    <property type="project" value="UniProtKB-KW"/>
</dbReference>
<evidence type="ECO:0000256" key="4">
    <source>
        <dbReference type="ARBA" id="ARBA00022714"/>
    </source>
</evidence>
<evidence type="ECO:0000256" key="1">
    <source>
        <dbReference type="ARBA" id="ARBA00001974"/>
    </source>
</evidence>
<dbReference type="Pfam" id="PF00111">
    <property type="entry name" value="Fer2"/>
    <property type="match status" value="1"/>
</dbReference>
<sequence>MQLTCTDIRQDTADVTTYWFETSGDIDFIPGQFLPLEVDIDGKTHQRCYSLASMPGEKQCSFTIKRVAGGVVSNYLAERFLVGDSLHSASATGDFNIQLVDEQPLLMLSAGCGITPVYSMLQARLAQDPNADIVFIHSASTPSDRIYVKELETLAMQYSNLNLIWAVSREDELDLYHGRLTQELLQSQVSDVASRTVLMCGPDAYMQSAKTWFEALGVDEGQVHHEQFHAAIEKVATGSDAQSHTLSVNGTDVTISDDETVLEALEKEGLPIFAACRAGVCGSCRCKGDKDKVVSSTTGALSEEDVEQGYFLACASQVNDDMFVEIG</sequence>
<evidence type="ECO:0000259" key="12">
    <source>
        <dbReference type="PROSITE" id="PS51085"/>
    </source>
</evidence>
<dbReference type="SUPFAM" id="SSF54292">
    <property type="entry name" value="2Fe-2S ferredoxin-like"/>
    <property type="match status" value="1"/>
</dbReference>
<keyword evidence="7" id="KW-0560">Oxidoreductase</keyword>
<protein>
    <submittedName>
        <fullName evidence="14">Hybrid-cluster NAD(P)-dependent oxidoreductase</fullName>
    </submittedName>
</protein>
<keyword evidence="5" id="KW-0479">Metal-binding</keyword>
<dbReference type="InterPro" id="IPR012675">
    <property type="entry name" value="Beta-grasp_dom_sf"/>
</dbReference>
<dbReference type="PANTHER" id="PTHR47354">
    <property type="entry name" value="NADH OXIDOREDUCTASE HCR"/>
    <property type="match status" value="1"/>
</dbReference>
<keyword evidence="6" id="KW-0274">FAD</keyword>
<comment type="cofactor">
    <cofactor evidence="10">
        <name>[2Fe-2S] cluster</name>
        <dbReference type="ChEBI" id="CHEBI:190135"/>
    </cofactor>
</comment>
<dbReference type="InterPro" id="IPR050415">
    <property type="entry name" value="MRET"/>
</dbReference>
<dbReference type="SUPFAM" id="SSF52343">
    <property type="entry name" value="Ferredoxin reductase-like, C-terminal NADP-linked domain"/>
    <property type="match status" value="1"/>
</dbReference>
<dbReference type="AlphaFoldDB" id="A0A4Y3HV71"/>
<dbReference type="PRINTS" id="PR00371">
    <property type="entry name" value="FPNCR"/>
</dbReference>
<dbReference type="CDD" id="cd00207">
    <property type="entry name" value="fer2"/>
    <property type="match status" value="1"/>
</dbReference>
<keyword evidence="3" id="KW-0812">Transmembrane</keyword>
<keyword evidence="8" id="KW-0408">Iron</keyword>
<dbReference type="SUPFAM" id="SSF63380">
    <property type="entry name" value="Riboflavin synthase domain-like"/>
    <property type="match status" value="1"/>
</dbReference>
<dbReference type="InterPro" id="IPR039261">
    <property type="entry name" value="FNR_nucleotide-bd"/>
</dbReference>
<keyword evidence="4" id="KW-0001">2Fe-2S</keyword>
<evidence type="ECO:0000256" key="9">
    <source>
        <dbReference type="ARBA" id="ARBA00023014"/>
    </source>
</evidence>
<reference evidence="14 15" key="1">
    <citation type="submission" date="2019-06" db="EMBL/GenBank/DDBJ databases">
        <title>Whole genome shotgun sequence of Vibrio inusitatus NBRC 102082.</title>
        <authorList>
            <person name="Hosoyama A."/>
            <person name="Uohara A."/>
            <person name="Ohji S."/>
            <person name="Ichikawa N."/>
        </authorList>
    </citation>
    <scope>NUCLEOTIDE SEQUENCE [LARGE SCALE GENOMIC DNA]</scope>
    <source>
        <strain evidence="14 15">NBRC 102082</strain>
    </source>
</reference>
<evidence type="ECO:0000259" key="13">
    <source>
        <dbReference type="PROSITE" id="PS51384"/>
    </source>
</evidence>
<feature type="domain" description="FAD-binding FR-type" evidence="13">
    <location>
        <begin position="1"/>
        <end position="98"/>
    </location>
</feature>
<dbReference type="RefSeq" id="WP_141345411.1">
    <property type="nucleotide sequence ID" value="NZ_BJLF01000008.1"/>
</dbReference>
<proteinExistence type="inferred from homology"/>
<evidence type="ECO:0000256" key="3">
    <source>
        <dbReference type="ARBA" id="ARBA00022692"/>
    </source>
</evidence>
<dbReference type="Proteomes" id="UP000318717">
    <property type="component" value="Unassembled WGS sequence"/>
</dbReference>
<evidence type="ECO:0000256" key="2">
    <source>
        <dbReference type="ARBA" id="ARBA00022630"/>
    </source>
</evidence>
<feature type="domain" description="2Fe-2S ferredoxin-type" evidence="12">
    <location>
        <begin position="242"/>
        <end position="327"/>
    </location>
</feature>
<keyword evidence="3" id="KW-0472">Membrane</keyword>
<evidence type="ECO:0000256" key="5">
    <source>
        <dbReference type="ARBA" id="ARBA00022723"/>
    </source>
</evidence>
<dbReference type="InterPro" id="IPR001433">
    <property type="entry name" value="OxRdtase_FAD/NAD-bd"/>
</dbReference>
<dbReference type="Gene3D" id="3.10.20.30">
    <property type="match status" value="1"/>
</dbReference>
<dbReference type="Pfam" id="PF00970">
    <property type="entry name" value="FAD_binding_6"/>
    <property type="match status" value="1"/>
</dbReference>
<keyword evidence="2" id="KW-0285">Flavoprotein</keyword>
<dbReference type="InterPro" id="IPR001041">
    <property type="entry name" value="2Fe-2S_ferredoxin-type"/>
</dbReference>
<dbReference type="InterPro" id="IPR001709">
    <property type="entry name" value="Flavoprot_Pyr_Nucl_cyt_Rdtase"/>
</dbReference>
<name>A0A4Y3HV71_9VIBR</name>
<dbReference type="InterPro" id="IPR036010">
    <property type="entry name" value="2Fe-2S_ferredoxin-like_sf"/>
</dbReference>
<dbReference type="InterPro" id="IPR006058">
    <property type="entry name" value="2Fe2S_fd_BS"/>
</dbReference>
<comment type="cofactor">
    <cofactor evidence="1">
        <name>FAD</name>
        <dbReference type="ChEBI" id="CHEBI:57692"/>
    </cofactor>
</comment>
<dbReference type="Gene3D" id="2.40.30.10">
    <property type="entry name" value="Translation factors"/>
    <property type="match status" value="1"/>
</dbReference>
<dbReference type="PRINTS" id="PR00406">
    <property type="entry name" value="CYTB5RDTASE"/>
</dbReference>
<dbReference type="GO" id="GO:0016491">
    <property type="term" value="F:oxidoreductase activity"/>
    <property type="evidence" value="ECO:0007669"/>
    <property type="project" value="UniProtKB-KW"/>
</dbReference>
<dbReference type="EMBL" id="BJLF01000008">
    <property type="protein sequence ID" value="GEA51083.1"/>
    <property type="molecule type" value="Genomic_DNA"/>
</dbReference>
<evidence type="ECO:0000256" key="8">
    <source>
        <dbReference type="ARBA" id="ARBA00023004"/>
    </source>
</evidence>
<evidence type="ECO:0000256" key="10">
    <source>
        <dbReference type="ARBA" id="ARBA00034078"/>
    </source>
</evidence>
<comment type="caution">
    <text evidence="14">The sequence shown here is derived from an EMBL/GenBank/DDBJ whole genome shotgun (WGS) entry which is preliminary data.</text>
</comment>
<comment type="similarity">
    <text evidence="11">In the N-terminal section; belongs to the FAD-binding oxidoreductase type 6 family.</text>
</comment>
<evidence type="ECO:0000256" key="6">
    <source>
        <dbReference type="ARBA" id="ARBA00022827"/>
    </source>
</evidence>
<dbReference type="GO" id="GO:0051537">
    <property type="term" value="F:2 iron, 2 sulfur cluster binding"/>
    <property type="evidence" value="ECO:0007669"/>
    <property type="project" value="UniProtKB-KW"/>
</dbReference>
<evidence type="ECO:0000256" key="7">
    <source>
        <dbReference type="ARBA" id="ARBA00023002"/>
    </source>
</evidence>
<dbReference type="Gene3D" id="3.40.50.80">
    <property type="entry name" value="Nucleotide-binding domain of ferredoxin-NADP reductase (FNR) module"/>
    <property type="match status" value="1"/>
</dbReference>
<dbReference type="PROSITE" id="PS00197">
    <property type="entry name" value="2FE2S_FER_1"/>
    <property type="match status" value="1"/>
</dbReference>
<evidence type="ECO:0000313" key="15">
    <source>
        <dbReference type="Proteomes" id="UP000318717"/>
    </source>
</evidence>
<dbReference type="CDD" id="cd06215">
    <property type="entry name" value="FNR_iron_sulfur_binding_1"/>
    <property type="match status" value="1"/>
</dbReference>